<feature type="domain" description="Integrase catalytic" evidence="1">
    <location>
        <begin position="1"/>
        <end position="135"/>
    </location>
</feature>
<evidence type="ECO:0000313" key="2">
    <source>
        <dbReference type="EMBL" id="CAK1599917.1"/>
    </source>
</evidence>
<dbReference type="InterPro" id="IPR050951">
    <property type="entry name" value="Retrovirus_Pol_polyprotein"/>
</dbReference>
<dbReference type="EMBL" id="CAVLGL010000115">
    <property type="protein sequence ID" value="CAK1599917.1"/>
    <property type="molecule type" value="Genomic_DNA"/>
</dbReference>
<dbReference type="InterPro" id="IPR001584">
    <property type="entry name" value="Integrase_cat-core"/>
</dbReference>
<dbReference type="PANTHER" id="PTHR37984">
    <property type="entry name" value="PROTEIN CBG26694"/>
    <property type="match status" value="1"/>
</dbReference>
<dbReference type="AlphaFoldDB" id="A0AAV1M081"/>
<name>A0AAV1M081_9NEOP</name>
<dbReference type="GO" id="GO:0003676">
    <property type="term" value="F:nucleic acid binding"/>
    <property type="evidence" value="ECO:0007669"/>
    <property type="project" value="InterPro"/>
</dbReference>
<dbReference type="PROSITE" id="PS50994">
    <property type="entry name" value="INTEGRASE"/>
    <property type="match status" value="1"/>
</dbReference>
<evidence type="ECO:0000259" key="1">
    <source>
        <dbReference type="PROSITE" id="PS50994"/>
    </source>
</evidence>
<organism evidence="2 3">
    <name type="scientific">Parnassius mnemosyne</name>
    <name type="common">clouded apollo</name>
    <dbReference type="NCBI Taxonomy" id="213953"/>
    <lineage>
        <taxon>Eukaryota</taxon>
        <taxon>Metazoa</taxon>
        <taxon>Ecdysozoa</taxon>
        <taxon>Arthropoda</taxon>
        <taxon>Hexapoda</taxon>
        <taxon>Insecta</taxon>
        <taxon>Pterygota</taxon>
        <taxon>Neoptera</taxon>
        <taxon>Endopterygota</taxon>
        <taxon>Lepidoptera</taxon>
        <taxon>Glossata</taxon>
        <taxon>Ditrysia</taxon>
        <taxon>Papilionoidea</taxon>
        <taxon>Papilionidae</taxon>
        <taxon>Parnassiinae</taxon>
        <taxon>Parnassini</taxon>
        <taxon>Parnassius</taxon>
        <taxon>Driopa</taxon>
    </lineage>
</organism>
<keyword evidence="3" id="KW-1185">Reference proteome</keyword>
<gene>
    <name evidence="2" type="ORF">PARMNEM_LOCUS18736</name>
</gene>
<sequence>MPLLTLQDDLTRFVQAYPIQVKQATTVAKSLFIFCQHYGVPKRFHSDQGTDFLNSMIKQLMKLLGSNHTVSTAYHPQTNGSLERFHATLRNHIRMYHKRNQSNWYQIVPFAVMCHNTSINQFTKFTPHELLFENEDEAADYTQKSSKTAQSLF</sequence>
<reference evidence="2 3" key="1">
    <citation type="submission" date="2023-11" db="EMBL/GenBank/DDBJ databases">
        <authorList>
            <person name="Hedman E."/>
            <person name="Englund M."/>
            <person name="Stromberg M."/>
            <person name="Nyberg Akerstrom W."/>
            <person name="Nylinder S."/>
            <person name="Jareborg N."/>
            <person name="Kallberg Y."/>
            <person name="Kronander E."/>
        </authorList>
    </citation>
    <scope>NUCLEOTIDE SEQUENCE [LARGE SCALE GENOMIC DNA]</scope>
</reference>
<evidence type="ECO:0000313" key="3">
    <source>
        <dbReference type="Proteomes" id="UP001314205"/>
    </source>
</evidence>
<dbReference type="Pfam" id="PF00665">
    <property type="entry name" value="rve"/>
    <property type="match status" value="1"/>
</dbReference>
<dbReference type="SUPFAM" id="SSF53098">
    <property type="entry name" value="Ribonuclease H-like"/>
    <property type="match status" value="1"/>
</dbReference>
<dbReference type="InterPro" id="IPR012337">
    <property type="entry name" value="RNaseH-like_sf"/>
</dbReference>
<dbReference type="PANTHER" id="PTHR37984:SF15">
    <property type="entry name" value="INTEGRASE CATALYTIC DOMAIN-CONTAINING PROTEIN"/>
    <property type="match status" value="1"/>
</dbReference>
<protein>
    <recommendedName>
        <fullName evidence="1">Integrase catalytic domain-containing protein</fullName>
    </recommendedName>
</protein>
<dbReference type="GO" id="GO:0015074">
    <property type="term" value="P:DNA integration"/>
    <property type="evidence" value="ECO:0007669"/>
    <property type="project" value="InterPro"/>
</dbReference>
<comment type="caution">
    <text evidence="2">The sequence shown here is derived from an EMBL/GenBank/DDBJ whole genome shotgun (WGS) entry which is preliminary data.</text>
</comment>
<accession>A0AAV1M081</accession>
<dbReference type="InterPro" id="IPR036397">
    <property type="entry name" value="RNaseH_sf"/>
</dbReference>
<dbReference type="Gene3D" id="3.30.420.10">
    <property type="entry name" value="Ribonuclease H-like superfamily/Ribonuclease H"/>
    <property type="match status" value="1"/>
</dbReference>
<proteinExistence type="predicted"/>
<dbReference type="Proteomes" id="UP001314205">
    <property type="component" value="Unassembled WGS sequence"/>
</dbReference>